<protein>
    <submittedName>
        <fullName evidence="1">Uncharacterized protein</fullName>
    </submittedName>
</protein>
<dbReference type="NCBIfam" id="NF038133">
    <property type="entry name" value="choice_anch_L"/>
    <property type="match status" value="1"/>
</dbReference>
<reference evidence="1 2" key="1">
    <citation type="submission" date="2016-04" db="EMBL/GenBank/DDBJ databases">
        <title>Complete genome sequence of Thermococcus radiotolerans type strain EJ2.</title>
        <authorList>
            <person name="Oger P.M."/>
        </authorList>
    </citation>
    <scope>NUCLEOTIDE SEQUENCE [LARGE SCALE GENOMIC DNA]</scope>
    <source>
        <strain evidence="1 2">EJ2</strain>
    </source>
</reference>
<accession>A0A2Z2MXX0</accession>
<evidence type="ECO:0000313" key="1">
    <source>
        <dbReference type="EMBL" id="ASJ14698.1"/>
    </source>
</evidence>
<organism evidence="1 2">
    <name type="scientific">Thermococcus radiotolerans</name>
    <dbReference type="NCBI Taxonomy" id="187880"/>
    <lineage>
        <taxon>Archaea</taxon>
        <taxon>Methanobacteriati</taxon>
        <taxon>Methanobacteriota</taxon>
        <taxon>Thermococci</taxon>
        <taxon>Thermococcales</taxon>
        <taxon>Thermococcaceae</taxon>
        <taxon>Thermococcus</taxon>
    </lineage>
</organism>
<sequence length="358" mass="40049">MEKRNFLWVMALFLVFVVSSPPAGAVYGSVITRDATDEANAILNSNFRDSLVSAEFKGVEEQILVTTKPLLGFPIEGDSYVILSSGDARYVTAGADYDVENVSGIYVEEGQPVTGQDAYDVVRLTLTLRVPHGAKVLSFKWRMVSDDYPNYNDYFYAYVELPDGTRKVAATLPNGSIPYITAAVPYFQDVNNQDGVILDNMTPIYTASVDVSQYGGEEITLVLEVADAVDDVEDTAVIIDDVKFDVPQSFFVYNRMMVIAQVWTMYFFKLHDEFDEIYANASAAGVDNETLSLAKELHENATQMIMEAWDTDNLDDIKLRVWGAIPTYPKMHLVRRAYVTERNAVYMLLEAIKELEGS</sequence>
<dbReference type="AlphaFoldDB" id="A0A2Z2MXX0"/>
<dbReference type="OrthoDB" id="95943at2157"/>
<proteinExistence type="predicted"/>
<dbReference type="GeneID" id="33328372"/>
<evidence type="ECO:0000313" key="2">
    <source>
        <dbReference type="Proteomes" id="UP000250085"/>
    </source>
</evidence>
<dbReference type="RefSeq" id="WP_088866788.1">
    <property type="nucleotide sequence ID" value="NZ_CP015106.1"/>
</dbReference>
<keyword evidence="2" id="KW-1185">Reference proteome</keyword>
<dbReference type="Proteomes" id="UP000250085">
    <property type="component" value="Chromosome"/>
</dbReference>
<dbReference type="InterPro" id="IPR049804">
    <property type="entry name" value="Choice_anch_L"/>
</dbReference>
<dbReference type="EMBL" id="CP015106">
    <property type="protein sequence ID" value="ASJ14698.1"/>
    <property type="molecule type" value="Genomic_DNA"/>
</dbReference>
<name>A0A2Z2MXX0_9EURY</name>
<dbReference type="KEGG" id="trl:A3L10_05950"/>
<gene>
    <name evidence="1" type="ORF">A3L10_05950</name>
</gene>